<name>A0A1B6E5P4_9HEMI</name>
<keyword evidence="8" id="KW-0186">Copper</keyword>
<feature type="domain" description="HMA" evidence="13">
    <location>
        <begin position="5"/>
        <end position="68"/>
    </location>
</feature>
<evidence type="ECO:0000256" key="1">
    <source>
        <dbReference type="ARBA" id="ARBA00001947"/>
    </source>
</evidence>
<dbReference type="GO" id="GO:0004784">
    <property type="term" value="F:superoxide dismutase activity"/>
    <property type="evidence" value="ECO:0007669"/>
    <property type="project" value="UniProtKB-EC"/>
</dbReference>
<dbReference type="EMBL" id="GEDC01004042">
    <property type="protein sequence ID" value="JAS33256.1"/>
    <property type="molecule type" value="Transcribed_RNA"/>
</dbReference>
<dbReference type="Pfam" id="PF00080">
    <property type="entry name" value="Sod_Cu"/>
    <property type="match status" value="1"/>
</dbReference>
<dbReference type="CDD" id="cd00371">
    <property type="entry name" value="HMA"/>
    <property type="match status" value="1"/>
</dbReference>
<keyword evidence="9" id="KW-1015">Disulfide bond</keyword>
<dbReference type="FunFam" id="2.60.40.200:FF:000004">
    <property type="entry name" value="Copper chaperone for superoxide dismutase"/>
    <property type="match status" value="1"/>
</dbReference>
<proteinExistence type="inferred from homology"/>
<comment type="similarity">
    <text evidence="3">Belongs to the Cu-Zn superoxide dismutase family.</text>
</comment>
<evidence type="ECO:0000256" key="5">
    <source>
        <dbReference type="ARBA" id="ARBA00022723"/>
    </source>
</evidence>
<evidence type="ECO:0000256" key="3">
    <source>
        <dbReference type="ARBA" id="ARBA00010457"/>
    </source>
</evidence>
<dbReference type="PROSITE" id="PS00332">
    <property type="entry name" value="SOD_CU_ZN_2"/>
    <property type="match status" value="1"/>
</dbReference>
<reference evidence="14" key="1">
    <citation type="submission" date="2015-12" db="EMBL/GenBank/DDBJ databases">
        <title>De novo transcriptome assembly of four potential Pierce s Disease insect vectors from Arizona vineyards.</title>
        <authorList>
            <person name="Tassone E.E."/>
        </authorList>
    </citation>
    <scope>NUCLEOTIDE SEQUENCE</scope>
</reference>
<gene>
    <name evidence="14" type="ORF">g.10698</name>
</gene>
<dbReference type="EC" id="1.15.1.1" evidence="4"/>
<evidence type="ECO:0000256" key="4">
    <source>
        <dbReference type="ARBA" id="ARBA00012682"/>
    </source>
</evidence>
<dbReference type="InterPro" id="IPR036163">
    <property type="entry name" value="HMA_dom_sf"/>
</dbReference>
<dbReference type="SUPFAM" id="SSF49329">
    <property type="entry name" value="Cu,Zn superoxide dismutase-like"/>
    <property type="match status" value="1"/>
</dbReference>
<evidence type="ECO:0000256" key="8">
    <source>
        <dbReference type="ARBA" id="ARBA00023008"/>
    </source>
</evidence>
<evidence type="ECO:0000256" key="2">
    <source>
        <dbReference type="ARBA" id="ARBA00001973"/>
    </source>
</evidence>
<evidence type="ECO:0000256" key="11">
    <source>
        <dbReference type="ARBA" id="ARBA00032899"/>
    </source>
</evidence>
<dbReference type="InterPro" id="IPR001424">
    <property type="entry name" value="SOD_Cu_Zn_dom"/>
</dbReference>
<dbReference type="PANTHER" id="PTHR10003">
    <property type="entry name" value="SUPEROXIDE DISMUTASE CU-ZN -RELATED"/>
    <property type="match status" value="1"/>
</dbReference>
<protein>
    <recommendedName>
        <fullName evidence="12">Extracellular superoxide dismutase [Cu-Zn]</fullName>
        <ecNumber evidence="4">1.15.1.1</ecNumber>
    </recommendedName>
    <alternativeName>
        <fullName evidence="11">Superoxide dismutase copper chaperone</fullName>
    </alternativeName>
</protein>
<evidence type="ECO:0000256" key="9">
    <source>
        <dbReference type="ARBA" id="ARBA00023157"/>
    </source>
</evidence>
<dbReference type="PRINTS" id="PR00068">
    <property type="entry name" value="CUZNDISMTASE"/>
</dbReference>
<evidence type="ECO:0000256" key="10">
    <source>
        <dbReference type="ARBA" id="ARBA00025798"/>
    </source>
</evidence>
<organism evidence="14">
    <name type="scientific">Clastoptera arizonana</name>
    <name type="common">Arizona spittle bug</name>
    <dbReference type="NCBI Taxonomy" id="38151"/>
    <lineage>
        <taxon>Eukaryota</taxon>
        <taxon>Metazoa</taxon>
        <taxon>Ecdysozoa</taxon>
        <taxon>Arthropoda</taxon>
        <taxon>Hexapoda</taxon>
        <taxon>Insecta</taxon>
        <taxon>Pterygota</taxon>
        <taxon>Neoptera</taxon>
        <taxon>Paraneoptera</taxon>
        <taxon>Hemiptera</taxon>
        <taxon>Auchenorrhyncha</taxon>
        <taxon>Cercopoidea</taxon>
        <taxon>Clastopteridae</taxon>
        <taxon>Clastoptera</taxon>
    </lineage>
</organism>
<evidence type="ECO:0000256" key="7">
    <source>
        <dbReference type="ARBA" id="ARBA00022862"/>
    </source>
</evidence>
<comment type="cofactor">
    <cofactor evidence="2">
        <name>Cu(2+)</name>
        <dbReference type="ChEBI" id="CHEBI:29036"/>
    </cofactor>
</comment>
<dbReference type="Gene3D" id="2.60.40.200">
    <property type="entry name" value="Superoxide dismutase, copper/zinc binding domain"/>
    <property type="match status" value="1"/>
</dbReference>
<evidence type="ECO:0000259" key="13">
    <source>
        <dbReference type="PROSITE" id="PS50846"/>
    </source>
</evidence>
<dbReference type="Pfam" id="PF00403">
    <property type="entry name" value="HMA"/>
    <property type="match status" value="1"/>
</dbReference>
<evidence type="ECO:0000256" key="12">
    <source>
        <dbReference type="ARBA" id="ARBA00072705"/>
    </source>
</evidence>
<comment type="similarity">
    <text evidence="10">In the C-terminal section; belongs to the Cu-Zn superoxide dismutase family.</text>
</comment>
<evidence type="ECO:0000256" key="6">
    <source>
        <dbReference type="ARBA" id="ARBA00022833"/>
    </source>
</evidence>
<accession>A0A1B6E5P4</accession>
<comment type="cofactor">
    <cofactor evidence="1">
        <name>Zn(2+)</name>
        <dbReference type="ChEBI" id="CHEBI:29105"/>
    </cofactor>
</comment>
<dbReference type="InterPro" id="IPR018152">
    <property type="entry name" value="SOD_Cu/Zn_BS"/>
</dbReference>
<dbReference type="CDD" id="cd00305">
    <property type="entry name" value="Cu-Zn_Superoxide_Dismutase"/>
    <property type="match status" value="1"/>
</dbReference>
<dbReference type="InterPro" id="IPR036423">
    <property type="entry name" value="SOD-like_Cu/Zn_dom_sf"/>
</dbReference>
<dbReference type="PROSITE" id="PS50846">
    <property type="entry name" value="HMA_2"/>
    <property type="match status" value="1"/>
</dbReference>
<dbReference type="SUPFAM" id="SSF55008">
    <property type="entry name" value="HMA, heavy metal-associated domain"/>
    <property type="match status" value="1"/>
</dbReference>
<keyword evidence="6" id="KW-0862">Zinc</keyword>
<sequence>MKMSSVKIEFAVQMTCHKCVEDISSVLSNVSGLEKFDISLEKESVIVQTSLPSDVIKEKIESTGRRVVLKGYGYESVFVLVQSSAVAMLGGNTGYSWGEAKGVVRLVQLDNDNCIVDGTIDGLKPGAHGLHIYECGDLSNGCDKLGNHFSLMDTRHGGPQDDQNNRHTGDLGNVIADDLGRASFRFVDKVVKVWDVIGRSLVVTEDPDDLGKGKTERSTQDGNSGRRIACGIISRSAGLNQNPKQICACDGVSIWDERTT</sequence>
<dbReference type="GO" id="GO:0005507">
    <property type="term" value="F:copper ion binding"/>
    <property type="evidence" value="ECO:0007669"/>
    <property type="project" value="InterPro"/>
</dbReference>
<evidence type="ECO:0000313" key="14">
    <source>
        <dbReference type="EMBL" id="JAS33256.1"/>
    </source>
</evidence>
<dbReference type="InterPro" id="IPR006121">
    <property type="entry name" value="HMA_dom"/>
</dbReference>
<dbReference type="Gene3D" id="3.30.70.100">
    <property type="match status" value="1"/>
</dbReference>
<dbReference type="AlphaFoldDB" id="A0A1B6E5P4"/>
<keyword evidence="7" id="KW-0049">Antioxidant</keyword>
<keyword evidence="5" id="KW-0479">Metal-binding</keyword>
<dbReference type="InterPro" id="IPR024134">
    <property type="entry name" value="SOD_Cu/Zn_/chaperone"/>
</dbReference>